<dbReference type="AlphaFoldDB" id="A0A1E5PTS8"/>
<dbReference type="Proteomes" id="UP000095705">
    <property type="component" value="Unassembled WGS sequence"/>
</dbReference>
<protein>
    <submittedName>
        <fullName evidence="2">Hydrolase</fullName>
    </submittedName>
</protein>
<proteinExistence type="predicted"/>
<dbReference type="GO" id="GO:0016787">
    <property type="term" value="F:hydrolase activity"/>
    <property type="evidence" value="ECO:0007669"/>
    <property type="project" value="UniProtKB-KW"/>
</dbReference>
<dbReference type="InterPro" id="IPR000073">
    <property type="entry name" value="AB_hydrolase_1"/>
</dbReference>
<dbReference type="STRING" id="36818.BGK67_18210"/>
<dbReference type="RefSeq" id="WP_069921247.1">
    <property type="nucleotide sequence ID" value="NZ_MEHK01000001.1"/>
</dbReference>
<name>A0A1E5PTS8_9ACTN</name>
<dbReference type="OrthoDB" id="63519at2"/>
<reference evidence="2 3" key="1">
    <citation type="submission" date="2016-08" db="EMBL/GenBank/DDBJ databases">
        <title>The complete genome of Streptomyces subrutilus 10-1-1.</title>
        <authorList>
            <person name="Chen X."/>
        </authorList>
    </citation>
    <scope>NUCLEOTIDE SEQUENCE [LARGE SCALE GENOMIC DNA]</scope>
    <source>
        <strain evidence="2 3">10-1-1</strain>
    </source>
</reference>
<evidence type="ECO:0000313" key="3">
    <source>
        <dbReference type="Proteomes" id="UP000095705"/>
    </source>
</evidence>
<gene>
    <name evidence="2" type="ORF">BGK67_18210</name>
</gene>
<sequence>MRHELKIDDRTLSYLDFGGPGRPLLALHGGLSEAAAYTGLATALRDEWRVIAPDQRGHGDSDRTPAYDREGYVGDAAALLEHLDPGGPLPVLGFSLGGTNAYHLAAARPDLVSALIIVDSPVEVVRKDGPDFWAFLHDLPYTAPTREELITALGPLGPTYAPALRPDGSGWRLPFHPQDTLATLAGAYGDRWDVWLASDCPALLIHGLRSEALSREQAAAMVSRRPGTSYTALDTEHFVPFQDPEGFHKAVHTFLTTL</sequence>
<dbReference type="InterPro" id="IPR050266">
    <property type="entry name" value="AB_hydrolase_sf"/>
</dbReference>
<feature type="domain" description="AB hydrolase-1" evidence="1">
    <location>
        <begin position="23"/>
        <end position="134"/>
    </location>
</feature>
<evidence type="ECO:0000259" key="1">
    <source>
        <dbReference type="Pfam" id="PF00561"/>
    </source>
</evidence>
<keyword evidence="2" id="KW-0378">Hydrolase</keyword>
<dbReference type="PANTHER" id="PTHR43798">
    <property type="entry name" value="MONOACYLGLYCEROL LIPASE"/>
    <property type="match status" value="1"/>
</dbReference>
<comment type="caution">
    <text evidence="2">The sequence shown here is derived from an EMBL/GenBank/DDBJ whole genome shotgun (WGS) entry which is preliminary data.</text>
</comment>
<dbReference type="PRINTS" id="PR00111">
    <property type="entry name" value="ABHYDROLASE"/>
</dbReference>
<dbReference type="EMBL" id="MEHK01000001">
    <property type="protein sequence ID" value="OEJ32994.1"/>
    <property type="molecule type" value="Genomic_DNA"/>
</dbReference>
<dbReference type="Pfam" id="PF00561">
    <property type="entry name" value="Abhydrolase_1"/>
    <property type="match status" value="1"/>
</dbReference>
<organism evidence="2 3">
    <name type="scientific">Streptomyces subrutilus</name>
    <dbReference type="NCBI Taxonomy" id="36818"/>
    <lineage>
        <taxon>Bacteria</taxon>
        <taxon>Bacillati</taxon>
        <taxon>Actinomycetota</taxon>
        <taxon>Actinomycetes</taxon>
        <taxon>Kitasatosporales</taxon>
        <taxon>Streptomycetaceae</taxon>
        <taxon>Streptomyces</taxon>
    </lineage>
</organism>
<dbReference type="SUPFAM" id="SSF53474">
    <property type="entry name" value="alpha/beta-Hydrolases"/>
    <property type="match status" value="1"/>
</dbReference>
<accession>A0A1E5PTS8</accession>
<dbReference type="InterPro" id="IPR029058">
    <property type="entry name" value="AB_hydrolase_fold"/>
</dbReference>
<keyword evidence="3" id="KW-1185">Reference proteome</keyword>
<dbReference type="Gene3D" id="3.40.50.1820">
    <property type="entry name" value="alpha/beta hydrolase"/>
    <property type="match status" value="1"/>
</dbReference>
<evidence type="ECO:0000313" key="2">
    <source>
        <dbReference type="EMBL" id="OEJ32994.1"/>
    </source>
</evidence>